<keyword evidence="4" id="KW-1133">Transmembrane helix</keyword>
<evidence type="ECO:0000313" key="8">
    <source>
        <dbReference type="WBParaSite" id="jg17592"/>
    </source>
</evidence>
<dbReference type="PANTHER" id="PTHR21347:SF14">
    <property type="entry name" value="LIPID SCRAMBLASE CLPTM1-RELATED"/>
    <property type="match status" value="1"/>
</dbReference>
<evidence type="ECO:0000313" key="7">
    <source>
        <dbReference type="Proteomes" id="UP000887574"/>
    </source>
</evidence>
<keyword evidence="5" id="KW-0472">Membrane</keyword>
<comment type="similarity">
    <text evidence="2">Belongs to the CLPTM1 family.</text>
</comment>
<organism evidence="7 8">
    <name type="scientific">Ditylenchus dipsaci</name>
    <dbReference type="NCBI Taxonomy" id="166011"/>
    <lineage>
        <taxon>Eukaryota</taxon>
        <taxon>Metazoa</taxon>
        <taxon>Ecdysozoa</taxon>
        <taxon>Nematoda</taxon>
        <taxon>Chromadorea</taxon>
        <taxon>Rhabditida</taxon>
        <taxon>Tylenchina</taxon>
        <taxon>Tylenchomorpha</taxon>
        <taxon>Sphaerularioidea</taxon>
        <taxon>Anguinidae</taxon>
        <taxon>Anguininae</taxon>
        <taxon>Ditylenchus</taxon>
    </lineage>
</organism>
<keyword evidence="6" id="KW-0732">Signal</keyword>
<evidence type="ECO:0000256" key="6">
    <source>
        <dbReference type="SAM" id="SignalP"/>
    </source>
</evidence>
<sequence length="338" mass="39514">MPNEKVLMLLLLSMVKMLVRIKIRSHRGRFYPPYRARVLAFKNDVQFWRERKSLEGLSVRSVLFNVFQSVIVFLYICDNDSSWVIKLSVAFGLLIELWKIPKVLNVQVSREKKCRQLQKNMMSWPLNICLGCCFRSWQPMRVILWSTKSSAMMTPQLFINYKLKSVAHLPWRMLTYKFVNTFIDDLFAFIIKMPTMYRIGCFRDDIVFLRWAYRVDPVRINGKIRCFLGGPNGALLVDELDHASVTSLKTKCQIQIFEYPRLQKALVRRTMMGAVMMNLRKTNDSPALKYLSKSRDPSAIIAFLQHRLDLVSLLINELPFTKCQPKNNSKSKSGSKKH</sequence>
<name>A0A915DAJ2_9BILA</name>
<keyword evidence="3" id="KW-0812">Transmembrane</keyword>
<evidence type="ECO:0000256" key="3">
    <source>
        <dbReference type="ARBA" id="ARBA00022692"/>
    </source>
</evidence>
<dbReference type="WBParaSite" id="jg17592">
    <property type="protein sequence ID" value="jg17592"/>
    <property type="gene ID" value="jg17592"/>
</dbReference>
<dbReference type="GO" id="GO:0012505">
    <property type="term" value="C:endomembrane system"/>
    <property type="evidence" value="ECO:0007669"/>
    <property type="project" value="TreeGrafter"/>
</dbReference>
<feature type="chain" id="PRO_5036862712" evidence="6">
    <location>
        <begin position="21"/>
        <end position="338"/>
    </location>
</feature>
<dbReference type="PANTHER" id="PTHR21347">
    <property type="entry name" value="CLEFT LIP AND PALATE ASSOCIATED TRANSMEMBRANE PROTEIN-RELATED"/>
    <property type="match status" value="1"/>
</dbReference>
<reference evidence="8" key="1">
    <citation type="submission" date="2022-11" db="UniProtKB">
        <authorList>
            <consortium name="WormBaseParasite"/>
        </authorList>
    </citation>
    <scope>IDENTIFICATION</scope>
</reference>
<comment type="subcellular location">
    <subcellularLocation>
        <location evidence="1">Membrane</location>
        <topology evidence="1">Multi-pass membrane protein</topology>
    </subcellularLocation>
</comment>
<feature type="signal peptide" evidence="6">
    <location>
        <begin position="1"/>
        <end position="20"/>
    </location>
</feature>
<keyword evidence="7" id="KW-1185">Reference proteome</keyword>
<evidence type="ECO:0000256" key="1">
    <source>
        <dbReference type="ARBA" id="ARBA00004141"/>
    </source>
</evidence>
<accession>A0A915DAJ2</accession>
<dbReference type="Proteomes" id="UP000887574">
    <property type="component" value="Unplaced"/>
</dbReference>
<dbReference type="AlphaFoldDB" id="A0A915DAJ2"/>
<evidence type="ECO:0000256" key="4">
    <source>
        <dbReference type="ARBA" id="ARBA00022989"/>
    </source>
</evidence>
<proteinExistence type="inferred from homology"/>
<dbReference type="InterPro" id="IPR008429">
    <property type="entry name" value="CLPTM1"/>
</dbReference>
<evidence type="ECO:0000256" key="5">
    <source>
        <dbReference type="ARBA" id="ARBA00023136"/>
    </source>
</evidence>
<dbReference type="GO" id="GO:0016020">
    <property type="term" value="C:membrane"/>
    <property type="evidence" value="ECO:0007669"/>
    <property type="project" value="UniProtKB-SubCell"/>
</dbReference>
<protein>
    <submittedName>
        <fullName evidence="8">Uncharacterized protein</fullName>
    </submittedName>
</protein>
<dbReference type="Pfam" id="PF05602">
    <property type="entry name" value="CLPTM1"/>
    <property type="match status" value="1"/>
</dbReference>
<evidence type="ECO:0000256" key="2">
    <source>
        <dbReference type="ARBA" id="ARBA00009310"/>
    </source>
</evidence>